<keyword evidence="3" id="KW-1185">Reference proteome</keyword>
<feature type="transmembrane region" description="Helical" evidence="1">
    <location>
        <begin position="48"/>
        <end position="70"/>
    </location>
</feature>
<evidence type="ECO:0000313" key="3">
    <source>
        <dbReference type="Proteomes" id="UP000003586"/>
    </source>
</evidence>
<evidence type="ECO:0000313" key="2">
    <source>
        <dbReference type="EMBL" id="AHF17069.1"/>
    </source>
</evidence>
<dbReference type="Proteomes" id="UP000003586">
    <property type="component" value="Chromosome"/>
</dbReference>
<dbReference type="AlphaFoldDB" id="W0F6I3"/>
<keyword evidence="1" id="KW-0472">Membrane</keyword>
<name>W0F6I3_9BACT</name>
<dbReference type="STRING" id="929713.NIASO_01225"/>
<dbReference type="EMBL" id="CP007035">
    <property type="protein sequence ID" value="AHF17069.1"/>
    <property type="molecule type" value="Genomic_DNA"/>
</dbReference>
<dbReference type="HOGENOM" id="CLU_2735915_0_0_10"/>
<evidence type="ECO:0000256" key="1">
    <source>
        <dbReference type="SAM" id="Phobius"/>
    </source>
</evidence>
<proteinExistence type="predicted"/>
<dbReference type="KEGG" id="nso:NIASO_01225"/>
<protein>
    <submittedName>
        <fullName evidence="2">Uncharacterized protein</fullName>
    </submittedName>
</protein>
<accession>W0F6I3</accession>
<gene>
    <name evidence="2" type="ORF">NIASO_01225</name>
</gene>
<keyword evidence="1" id="KW-0812">Transmembrane</keyword>
<keyword evidence="1" id="KW-1133">Transmembrane helix</keyword>
<sequence length="71" mass="8075">MKRFLIVTILVPVILKTFGQEPDTAQYSSAKEVFGFYTKLVSLKFRKAKIVCNLPYLIALIAFAVIFICMI</sequence>
<organism evidence="2 3">
    <name type="scientific">Niabella soli DSM 19437</name>
    <dbReference type="NCBI Taxonomy" id="929713"/>
    <lineage>
        <taxon>Bacteria</taxon>
        <taxon>Pseudomonadati</taxon>
        <taxon>Bacteroidota</taxon>
        <taxon>Chitinophagia</taxon>
        <taxon>Chitinophagales</taxon>
        <taxon>Chitinophagaceae</taxon>
        <taxon>Niabella</taxon>
    </lineage>
</organism>
<reference evidence="2 3" key="1">
    <citation type="submission" date="2013-12" db="EMBL/GenBank/DDBJ databases">
        <authorList>
            <consortium name="DOE Joint Genome Institute"/>
            <person name="Eisen J."/>
            <person name="Huntemann M."/>
            <person name="Han J."/>
            <person name="Chen A."/>
            <person name="Kyrpides N."/>
            <person name="Mavromatis K."/>
            <person name="Markowitz V."/>
            <person name="Palaniappan K."/>
            <person name="Ivanova N."/>
            <person name="Schaumberg A."/>
            <person name="Pati A."/>
            <person name="Liolios K."/>
            <person name="Nordberg H.P."/>
            <person name="Cantor M.N."/>
            <person name="Hua S.X."/>
            <person name="Woyke T."/>
        </authorList>
    </citation>
    <scope>NUCLEOTIDE SEQUENCE [LARGE SCALE GENOMIC DNA]</scope>
    <source>
        <strain evidence="3">DSM 19437</strain>
    </source>
</reference>